<evidence type="ECO:0000313" key="8">
    <source>
        <dbReference type="Proteomes" id="UP000829364"/>
    </source>
</evidence>
<dbReference type="InterPro" id="IPR050416">
    <property type="entry name" value="FAD-linked_Oxidoreductase"/>
</dbReference>
<dbReference type="InterPro" id="IPR006094">
    <property type="entry name" value="Oxid_FAD_bind_N"/>
</dbReference>
<dbReference type="InterPro" id="IPR016167">
    <property type="entry name" value="FAD-bd_PCMH_sub1"/>
</dbReference>
<dbReference type="AlphaFoldDB" id="A0A9Q8QI13"/>
<reference evidence="7" key="1">
    <citation type="submission" date="2021-11" db="EMBL/GenBank/DDBJ databases">
        <title>Purpureocillium_takamizusanense_genome.</title>
        <authorList>
            <person name="Nguyen N.-H."/>
        </authorList>
    </citation>
    <scope>NUCLEOTIDE SEQUENCE</scope>
    <source>
        <strain evidence="7">PT3</strain>
    </source>
</reference>
<dbReference type="InterPro" id="IPR036318">
    <property type="entry name" value="FAD-bd_PCMH-like_sf"/>
</dbReference>
<evidence type="ECO:0000256" key="1">
    <source>
        <dbReference type="ARBA" id="ARBA00001974"/>
    </source>
</evidence>
<proteinExistence type="inferred from homology"/>
<protein>
    <recommendedName>
        <fullName evidence="6">FAD-binding PCMH-type domain-containing protein</fullName>
    </recommendedName>
</protein>
<feature type="domain" description="FAD-binding PCMH-type" evidence="6">
    <location>
        <begin position="35"/>
        <end position="206"/>
    </location>
</feature>
<dbReference type="Gene3D" id="3.30.43.10">
    <property type="entry name" value="Uridine Diphospho-n-acetylenolpyruvylglucosamine Reductase, domain 2"/>
    <property type="match status" value="1"/>
</dbReference>
<keyword evidence="4" id="KW-0274">FAD</keyword>
<dbReference type="GO" id="GO:0016491">
    <property type="term" value="F:oxidoreductase activity"/>
    <property type="evidence" value="ECO:0007669"/>
    <property type="project" value="UniProtKB-KW"/>
</dbReference>
<dbReference type="Pfam" id="PF08031">
    <property type="entry name" value="BBE"/>
    <property type="match status" value="1"/>
</dbReference>
<keyword evidence="3" id="KW-0285">Flavoprotein</keyword>
<dbReference type="PANTHER" id="PTHR42973">
    <property type="entry name" value="BINDING OXIDOREDUCTASE, PUTATIVE (AFU_ORTHOLOGUE AFUA_1G17690)-RELATED"/>
    <property type="match status" value="1"/>
</dbReference>
<dbReference type="InterPro" id="IPR016169">
    <property type="entry name" value="FAD-bd_PCMH_sub2"/>
</dbReference>
<evidence type="ECO:0000259" key="6">
    <source>
        <dbReference type="PROSITE" id="PS51387"/>
    </source>
</evidence>
<dbReference type="Gene3D" id="3.40.462.20">
    <property type="match status" value="1"/>
</dbReference>
<dbReference type="EMBL" id="CP086359">
    <property type="protein sequence ID" value="UNI21309.1"/>
    <property type="molecule type" value="Genomic_DNA"/>
</dbReference>
<dbReference type="SUPFAM" id="SSF56176">
    <property type="entry name" value="FAD-binding/transporter-associated domain-like"/>
    <property type="match status" value="1"/>
</dbReference>
<dbReference type="PROSITE" id="PS51387">
    <property type="entry name" value="FAD_PCMH"/>
    <property type="match status" value="1"/>
</dbReference>
<comment type="cofactor">
    <cofactor evidence="1">
        <name>FAD</name>
        <dbReference type="ChEBI" id="CHEBI:57692"/>
    </cofactor>
</comment>
<dbReference type="Gene3D" id="3.30.465.10">
    <property type="match status" value="1"/>
</dbReference>
<comment type="similarity">
    <text evidence="2">Belongs to the oxygen-dependent FAD-linked oxidoreductase family.</text>
</comment>
<dbReference type="OrthoDB" id="415825at2759"/>
<dbReference type="KEGG" id="ptkz:JDV02_007310"/>
<dbReference type="GeneID" id="72069258"/>
<dbReference type="GO" id="GO:0071949">
    <property type="term" value="F:FAD binding"/>
    <property type="evidence" value="ECO:0007669"/>
    <property type="project" value="InterPro"/>
</dbReference>
<name>A0A9Q8QI13_9HYPO</name>
<evidence type="ECO:0000256" key="5">
    <source>
        <dbReference type="ARBA" id="ARBA00023002"/>
    </source>
</evidence>
<dbReference type="Pfam" id="PF01565">
    <property type="entry name" value="FAD_binding_4"/>
    <property type="match status" value="1"/>
</dbReference>
<keyword evidence="5" id="KW-0560">Oxidoreductase</keyword>
<evidence type="ECO:0000313" key="7">
    <source>
        <dbReference type="EMBL" id="UNI21309.1"/>
    </source>
</evidence>
<evidence type="ECO:0000256" key="2">
    <source>
        <dbReference type="ARBA" id="ARBA00005466"/>
    </source>
</evidence>
<keyword evidence="8" id="KW-1185">Reference proteome</keyword>
<sequence length="466" mass="50331">MTTNFTDLRRQITAGDVILPGEDGYEDSLKRWSQSAEKPAAVVVRVTDSNEVAAAVRFATSHNIPLTVHGGGHSTSGASSSDGGMVVDLSRMRQIRVDATGRTVSYEGGCLFGEVDDALAAHGLATVGGLYSKTGVGGLVLGGGHGFLTARHGLAIDNLVSVEMVLADGSIIEVSETHNPDLFWGVRGAGAQFGVVTRFTSKAHVQGDVWGGPLLFSLDKVPELVAFANEFHKRKVPDHNFIIAFGCAPEEYTTPVAIAGVFFNGSAADGEKYFAEVMELGPIANLTGTIPYPVTNTLFNPRFEGPGRRLMGSCSVVMPLKAEFVVEAGRRFTDFIISHSGMSKSVLVFEFFPTIAIQAMPHDATAFASRGDHYLAIMALMYDDASQDAEVRTFKRHLSHYIQTTCGYHGRRAHGDQAPFYVNLEHESLKPEEAFGSHVGKLRELKAKYDPQNVFHQGHGVMPEKK</sequence>
<evidence type="ECO:0000256" key="4">
    <source>
        <dbReference type="ARBA" id="ARBA00022827"/>
    </source>
</evidence>
<accession>A0A9Q8QI13</accession>
<dbReference type="RefSeq" id="XP_047844790.1">
    <property type="nucleotide sequence ID" value="XM_047988792.1"/>
</dbReference>
<dbReference type="Proteomes" id="UP000829364">
    <property type="component" value="Chromosome 6"/>
</dbReference>
<evidence type="ECO:0000256" key="3">
    <source>
        <dbReference type="ARBA" id="ARBA00022630"/>
    </source>
</evidence>
<dbReference type="InterPro" id="IPR012951">
    <property type="entry name" value="BBE"/>
</dbReference>
<dbReference type="PANTHER" id="PTHR42973:SF39">
    <property type="entry name" value="FAD-BINDING PCMH-TYPE DOMAIN-CONTAINING PROTEIN"/>
    <property type="match status" value="1"/>
</dbReference>
<dbReference type="InterPro" id="IPR016166">
    <property type="entry name" value="FAD-bd_PCMH"/>
</dbReference>
<gene>
    <name evidence="7" type="ORF">JDV02_007310</name>
</gene>
<organism evidence="7 8">
    <name type="scientific">Purpureocillium takamizusanense</name>
    <dbReference type="NCBI Taxonomy" id="2060973"/>
    <lineage>
        <taxon>Eukaryota</taxon>
        <taxon>Fungi</taxon>
        <taxon>Dikarya</taxon>
        <taxon>Ascomycota</taxon>
        <taxon>Pezizomycotina</taxon>
        <taxon>Sordariomycetes</taxon>
        <taxon>Hypocreomycetidae</taxon>
        <taxon>Hypocreales</taxon>
        <taxon>Ophiocordycipitaceae</taxon>
        <taxon>Purpureocillium</taxon>
    </lineage>
</organism>